<organism evidence="2 3">
    <name type="scientific">Streptomyces sulfonofaciens</name>
    <dbReference type="NCBI Taxonomy" id="68272"/>
    <lineage>
        <taxon>Bacteria</taxon>
        <taxon>Bacillati</taxon>
        <taxon>Actinomycetota</taxon>
        <taxon>Actinomycetes</taxon>
        <taxon>Kitasatosporales</taxon>
        <taxon>Streptomycetaceae</taxon>
        <taxon>Streptomyces</taxon>
    </lineage>
</organism>
<sequence>MVTSTTDALSASAARRGPEHALHGYVRKIESAEILVHDWRPDSEESQVVTLKWPGAHAFYTLCEDVTSPLLFTESIRQALALLSHTVHHIPLDHRLGWEYARSTVAPAALWRGPTPAVVDMRITHSAVSRRRFGSVQVTAEIEAASDGAYVGSAEIRYVTHPPAFYRRLRGRYADAAESFARTLAPAPPVAAAQVGRDRPRDVVIAPTGTPHRWQLRTDTTHEVLFDHSHDHVPGMVLLEAAAQAAQAEAGPRRVLAVGYETTFFRYVELDQPCWITAEPAAPDLLGRSRLKVDGVQGGRVVSSTLVATEPLDATPAS</sequence>
<dbReference type="NCBIfam" id="NF041195">
    <property type="entry name" value="ScbA_BarX_GamBu"/>
    <property type="match status" value="1"/>
</dbReference>
<evidence type="ECO:0000313" key="3">
    <source>
        <dbReference type="Proteomes" id="UP000603708"/>
    </source>
</evidence>
<proteinExistence type="predicted"/>
<dbReference type="Proteomes" id="UP000603708">
    <property type="component" value="Unassembled WGS sequence"/>
</dbReference>
<feature type="domain" description="A-factor biosynthesis hotdog" evidence="1">
    <location>
        <begin position="26"/>
        <end position="157"/>
    </location>
</feature>
<feature type="domain" description="A-factor biosynthesis hotdog" evidence="1">
    <location>
        <begin position="195"/>
        <end position="304"/>
    </location>
</feature>
<protein>
    <submittedName>
        <fullName evidence="2">Adhesin</fullName>
    </submittedName>
</protein>
<reference evidence="2" key="2">
    <citation type="submission" date="2020-09" db="EMBL/GenBank/DDBJ databases">
        <authorList>
            <person name="Sun Q."/>
            <person name="Ohkuma M."/>
        </authorList>
    </citation>
    <scope>NUCLEOTIDE SEQUENCE</scope>
    <source>
        <strain evidence="2">JCM 5069</strain>
    </source>
</reference>
<dbReference type="Pfam" id="PF03756">
    <property type="entry name" value="AfsA"/>
    <property type="match status" value="2"/>
</dbReference>
<dbReference type="GO" id="GO:0016740">
    <property type="term" value="F:transferase activity"/>
    <property type="evidence" value="ECO:0007669"/>
    <property type="project" value="InterPro"/>
</dbReference>
<gene>
    <name evidence="2" type="ORF">GCM10018793_10140</name>
</gene>
<dbReference type="InterPro" id="IPR005509">
    <property type="entry name" value="AfsA_hotdog_dom"/>
</dbReference>
<accession>A0A919FUK4</accession>
<dbReference type="InterPro" id="IPR047757">
    <property type="entry name" value="AfsA-like"/>
</dbReference>
<keyword evidence="3" id="KW-1185">Reference proteome</keyword>
<comment type="caution">
    <text evidence="2">The sequence shown here is derived from an EMBL/GenBank/DDBJ whole genome shotgun (WGS) entry which is preliminary data.</text>
</comment>
<dbReference type="AlphaFoldDB" id="A0A919FUK4"/>
<reference evidence="2" key="1">
    <citation type="journal article" date="2014" name="Int. J. Syst. Evol. Microbiol.">
        <title>Complete genome sequence of Corynebacterium casei LMG S-19264T (=DSM 44701T), isolated from a smear-ripened cheese.</title>
        <authorList>
            <consortium name="US DOE Joint Genome Institute (JGI-PGF)"/>
            <person name="Walter F."/>
            <person name="Albersmeier A."/>
            <person name="Kalinowski J."/>
            <person name="Ruckert C."/>
        </authorList>
    </citation>
    <scope>NUCLEOTIDE SEQUENCE</scope>
    <source>
        <strain evidence="2">JCM 5069</strain>
    </source>
</reference>
<dbReference type="RefSeq" id="WP_189929641.1">
    <property type="nucleotide sequence ID" value="NZ_BNCD01000002.1"/>
</dbReference>
<dbReference type="EMBL" id="BNCD01000002">
    <property type="protein sequence ID" value="GHH72698.1"/>
    <property type="molecule type" value="Genomic_DNA"/>
</dbReference>
<evidence type="ECO:0000259" key="1">
    <source>
        <dbReference type="Pfam" id="PF03756"/>
    </source>
</evidence>
<name>A0A919FUK4_9ACTN</name>
<evidence type="ECO:0000313" key="2">
    <source>
        <dbReference type="EMBL" id="GHH72698.1"/>
    </source>
</evidence>